<dbReference type="InParanoid" id="A0A1X7UG13"/>
<dbReference type="AlphaFoldDB" id="A0A1X7UG13"/>
<dbReference type="InterPro" id="IPR047126">
    <property type="entry name" value="RNF141-like"/>
</dbReference>
<keyword evidence="4" id="KW-0732">Signal</keyword>
<evidence type="ECO:0000256" key="3">
    <source>
        <dbReference type="PROSITE-ProRule" id="PRU00175"/>
    </source>
</evidence>
<organism evidence="6">
    <name type="scientific">Amphimedon queenslandica</name>
    <name type="common">Sponge</name>
    <dbReference type="NCBI Taxonomy" id="400682"/>
    <lineage>
        <taxon>Eukaryota</taxon>
        <taxon>Metazoa</taxon>
        <taxon>Porifera</taxon>
        <taxon>Demospongiae</taxon>
        <taxon>Heteroscleromorpha</taxon>
        <taxon>Haplosclerida</taxon>
        <taxon>Niphatidae</taxon>
        <taxon>Amphimedon</taxon>
    </lineage>
</organism>
<accession>A0A1X7UG13</accession>
<dbReference type="InterPro" id="IPR013083">
    <property type="entry name" value="Znf_RING/FYVE/PHD"/>
</dbReference>
<evidence type="ECO:0000313" key="6">
    <source>
        <dbReference type="EnsemblMetazoa" id="Aqu2.1.26585_001"/>
    </source>
</evidence>
<feature type="chain" id="PRO_5010856844" description="RING-type domain-containing protein" evidence="4">
    <location>
        <begin position="25"/>
        <end position="275"/>
    </location>
</feature>
<dbReference type="SUPFAM" id="SSF57850">
    <property type="entry name" value="RING/U-box"/>
    <property type="match status" value="1"/>
</dbReference>
<reference evidence="6" key="1">
    <citation type="submission" date="2017-05" db="UniProtKB">
        <authorList>
            <consortium name="EnsemblMetazoa"/>
        </authorList>
    </citation>
    <scope>IDENTIFICATION</scope>
</reference>
<name>A0A1X7UG13_AMPQE</name>
<evidence type="ECO:0000256" key="1">
    <source>
        <dbReference type="ARBA" id="ARBA00022771"/>
    </source>
</evidence>
<feature type="domain" description="RING-type" evidence="5">
    <location>
        <begin position="201"/>
        <end position="244"/>
    </location>
</feature>
<evidence type="ECO:0000256" key="4">
    <source>
        <dbReference type="SAM" id="SignalP"/>
    </source>
</evidence>
<keyword evidence="1 3" id="KW-0863">Zinc-finger</keyword>
<dbReference type="Gene3D" id="3.30.40.10">
    <property type="entry name" value="Zinc/RING finger domain, C3HC4 (zinc finger)"/>
    <property type="match status" value="1"/>
</dbReference>
<dbReference type="Pfam" id="PF13920">
    <property type="entry name" value="zf-C3HC4_3"/>
    <property type="match status" value="1"/>
</dbReference>
<dbReference type="PROSITE" id="PS50089">
    <property type="entry name" value="ZF_RING_2"/>
    <property type="match status" value="1"/>
</dbReference>
<dbReference type="EnsemblMetazoa" id="Aqu2.1.26585_001">
    <property type="protein sequence ID" value="Aqu2.1.26585_001"/>
    <property type="gene ID" value="Aqu2.1.26585"/>
</dbReference>
<evidence type="ECO:0000256" key="2">
    <source>
        <dbReference type="ARBA" id="ARBA00022833"/>
    </source>
</evidence>
<evidence type="ECO:0000259" key="5">
    <source>
        <dbReference type="PROSITE" id="PS50089"/>
    </source>
</evidence>
<keyword evidence="2" id="KW-0862">Zinc</keyword>
<sequence>MATTGIYWCLVLTECLSFLVLVTGQSVVSFNHTPYPVVCPRDKLVFTCVVEGTGGGVVWRRNNNQLVAVLTVGRTIPPLDDFTLSTKFWRSNKKIKAVTEKDYSELHGITISDSDDDFESYTHGLLKKEKRHYSPIHLSSSDDDKPCTSKGKGSTKIGGRVKLIEDRLAKLEGANPLEASEGNSEVNYCAMISEIKELFKCFICKSILCQELSLMPCCHQLACSGCLDQWAASNTLEATCPLCRAVFSGNSQGSTLPRSLFILLDILRKTEMELH</sequence>
<protein>
    <recommendedName>
        <fullName evidence="5">RING-type domain-containing protein</fullName>
    </recommendedName>
</protein>
<keyword evidence="1 3" id="KW-0479">Metal-binding</keyword>
<proteinExistence type="predicted"/>
<feature type="signal peptide" evidence="4">
    <location>
        <begin position="1"/>
        <end position="24"/>
    </location>
</feature>
<dbReference type="InterPro" id="IPR001841">
    <property type="entry name" value="Znf_RING"/>
</dbReference>
<dbReference type="PANTHER" id="PTHR12109">
    <property type="entry name" value="RING FINGER PROTEIN 141-RELATED"/>
    <property type="match status" value="1"/>
</dbReference>
<dbReference type="GO" id="GO:0008270">
    <property type="term" value="F:zinc ion binding"/>
    <property type="evidence" value="ECO:0007669"/>
    <property type="project" value="UniProtKB-KW"/>
</dbReference>